<name>A0A381VMU4_9ZZZZ</name>
<dbReference type="Pfam" id="PF14238">
    <property type="entry name" value="DUF4340"/>
    <property type="match status" value="1"/>
</dbReference>
<protein>
    <recommendedName>
        <fullName evidence="1">DUF4340 domain-containing protein</fullName>
    </recommendedName>
</protein>
<dbReference type="InterPro" id="IPR025641">
    <property type="entry name" value="DUF4340"/>
</dbReference>
<feature type="domain" description="DUF4340" evidence="1">
    <location>
        <begin position="65"/>
        <end position="166"/>
    </location>
</feature>
<accession>A0A381VMU4</accession>
<evidence type="ECO:0000259" key="1">
    <source>
        <dbReference type="Pfam" id="PF14238"/>
    </source>
</evidence>
<evidence type="ECO:0000313" key="2">
    <source>
        <dbReference type="EMBL" id="SVA41656.1"/>
    </source>
</evidence>
<organism evidence="2">
    <name type="scientific">marine metagenome</name>
    <dbReference type="NCBI Taxonomy" id="408172"/>
    <lineage>
        <taxon>unclassified sequences</taxon>
        <taxon>metagenomes</taxon>
        <taxon>ecological metagenomes</taxon>
    </lineage>
</organism>
<gene>
    <name evidence="2" type="ORF">METZ01_LOCUS94510</name>
</gene>
<sequence length="183" mass="21181">MTDSLKYTLSALVILIGIYIYNQNVQQSYTVTDSSIFSGNPEDIHRVLISEGDNSLELVRSDTTWRITQADTLLIKENQINNLFDRLLAVKMEMLISRNETKWEKFGVDDSLGRHLQVFDDKDKKLIHYIFGNAGQDYQHNYIRDSNSSEVYRTNDNVYFLLNSSATYWGKSPPKPKELETDL</sequence>
<dbReference type="EMBL" id="UINC01009281">
    <property type="protein sequence ID" value="SVA41656.1"/>
    <property type="molecule type" value="Genomic_DNA"/>
</dbReference>
<reference evidence="2" key="1">
    <citation type="submission" date="2018-05" db="EMBL/GenBank/DDBJ databases">
        <authorList>
            <person name="Lanie J.A."/>
            <person name="Ng W.-L."/>
            <person name="Kazmierczak K.M."/>
            <person name="Andrzejewski T.M."/>
            <person name="Davidsen T.M."/>
            <person name="Wayne K.J."/>
            <person name="Tettelin H."/>
            <person name="Glass J.I."/>
            <person name="Rusch D."/>
            <person name="Podicherti R."/>
            <person name="Tsui H.-C.T."/>
            <person name="Winkler M.E."/>
        </authorList>
    </citation>
    <scope>NUCLEOTIDE SEQUENCE</scope>
</reference>
<dbReference type="AlphaFoldDB" id="A0A381VMU4"/>
<proteinExistence type="predicted"/>